<name>A0A9W9YSR7_9CNID</name>
<dbReference type="AlphaFoldDB" id="A0A9W9YSR7"/>
<keyword evidence="2" id="KW-0808">Transferase</keyword>
<comment type="caution">
    <text evidence="2">The sequence shown here is derived from an EMBL/GenBank/DDBJ whole genome shotgun (WGS) entry which is preliminary data.</text>
</comment>
<dbReference type="InterPro" id="IPR008979">
    <property type="entry name" value="Galactose-bd-like_sf"/>
</dbReference>
<keyword evidence="3" id="KW-1185">Reference proteome</keyword>
<dbReference type="Gene3D" id="2.60.120.260">
    <property type="entry name" value="Galactose-binding domain-like"/>
    <property type="match status" value="1"/>
</dbReference>
<dbReference type="EMBL" id="MU827305">
    <property type="protein sequence ID" value="KAJ7363674.1"/>
    <property type="molecule type" value="Genomic_DNA"/>
</dbReference>
<dbReference type="Pfam" id="PF00754">
    <property type="entry name" value="F5_F8_type_C"/>
    <property type="match status" value="1"/>
</dbReference>
<sequence>MLRRKSRAALEKCGTIGHSEQSYEYWNTYRCNTTNQRCKDVACRGYPIGMENQKIPDENIAASSWQEPFHSFRPEAGRLNKDDGVWCPNTLGDADKQYYLQVEFPARYNVCSVATQGSPLYDTDWVTKYHIQYSMDGKDFTLYTENNGTVKVQYTVNSLGL</sequence>
<evidence type="ECO:0000313" key="2">
    <source>
        <dbReference type="EMBL" id="KAJ7363674.1"/>
    </source>
</evidence>
<feature type="domain" description="F5/8 type C" evidence="1">
    <location>
        <begin position="43"/>
        <end position="161"/>
    </location>
</feature>
<dbReference type="InterPro" id="IPR000421">
    <property type="entry name" value="FA58C"/>
</dbReference>
<dbReference type="GO" id="GO:0004714">
    <property type="term" value="F:transmembrane receptor protein tyrosine kinase activity"/>
    <property type="evidence" value="ECO:0007669"/>
    <property type="project" value="UniProtKB-EC"/>
</dbReference>
<dbReference type="Proteomes" id="UP001163046">
    <property type="component" value="Unassembled WGS sequence"/>
</dbReference>
<dbReference type="PROSITE" id="PS50022">
    <property type="entry name" value="FA58C_3"/>
    <property type="match status" value="1"/>
</dbReference>
<protein>
    <submittedName>
        <fullName evidence="2">DNA damage responsive protein</fullName>
        <ecNumber evidence="2">2.7.10.1</ecNumber>
    </submittedName>
</protein>
<dbReference type="PANTHER" id="PTHR24543">
    <property type="entry name" value="MULTICOPPER OXIDASE-RELATED"/>
    <property type="match status" value="1"/>
</dbReference>
<evidence type="ECO:0000313" key="3">
    <source>
        <dbReference type="Proteomes" id="UP001163046"/>
    </source>
</evidence>
<evidence type="ECO:0000259" key="1">
    <source>
        <dbReference type="PROSITE" id="PS50022"/>
    </source>
</evidence>
<organism evidence="2 3">
    <name type="scientific">Desmophyllum pertusum</name>
    <dbReference type="NCBI Taxonomy" id="174260"/>
    <lineage>
        <taxon>Eukaryota</taxon>
        <taxon>Metazoa</taxon>
        <taxon>Cnidaria</taxon>
        <taxon>Anthozoa</taxon>
        <taxon>Hexacorallia</taxon>
        <taxon>Scleractinia</taxon>
        <taxon>Caryophylliina</taxon>
        <taxon>Caryophylliidae</taxon>
        <taxon>Desmophyllum</taxon>
    </lineage>
</organism>
<dbReference type="EC" id="2.7.10.1" evidence="2"/>
<reference evidence="2" key="1">
    <citation type="submission" date="2023-01" db="EMBL/GenBank/DDBJ databases">
        <title>Genome assembly of the deep-sea coral Lophelia pertusa.</title>
        <authorList>
            <person name="Herrera S."/>
            <person name="Cordes E."/>
        </authorList>
    </citation>
    <scope>NUCLEOTIDE SEQUENCE</scope>
    <source>
        <strain evidence="2">USNM1676648</strain>
        <tissue evidence="2">Polyp</tissue>
    </source>
</reference>
<accession>A0A9W9YSR7</accession>
<gene>
    <name evidence="2" type="primary">DDR2_3</name>
    <name evidence="2" type="ORF">OS493_009836</name>
</gene>
<dbReference type="OrthoDB" id="5949857at2759"/>
<dbReference type="SUPFAM" id="SSF49785">
    <property type="entry name" value="Galactose-binding domain-like"/>
    <property type="match status" value="1"/>
</dbReference>
<proteinExistence type="predicted"/>